<evidence type="ECO:0000256" key="1">
    <source>
        <dbReference type="ARBA" id="ARBA00022737"/>
    </source>
</evidence>
<dbReference type="PROSITE" id="PS50088">
    <property type="entry name" value="ANK_REPEAT"/>
    <property type="match status" value="2"/>
</dbReference>
<evidence type="ECO:0000256" key="3">
    <source>
        <dbReference type="PROSITE-ProRule" id="PRU00023"/>
    </source>
</evidence>
<dbReference type="AlphaFoldDB" id="A0A2R3J4V6"/>
<keyword evidence="4" id="KW-0614">Plasmid</keyword>
<keyword evidence="2 3" id="KW-0040">ANK repeat</keyword>
<dbReference type="SUPFAM" id="SSF48403">
    <property type="entry name" value="Ankyrin repeat"/>
    <property type="match status" value="1"/>
</dbReference>
<dbReference type="Gene3D" id="1.25.40.20">
    <property type="entry name" value="Ankyrin repeat-containing domain"/>
    <property type="match status" value="1"/>
</dbReference>
<dbReference type="Pfam" id="PF13637">
    <property type="entry name" value="Ank_4"/>
    <property type="match status" value="1"/>
</dbReference>
<keyword evidence="5" id="KW-1185">Reference proteome</keyword>
<dbReference type="InterPro" id="IPR036770">
    <property type="entry name" value="Ankyrin_rpt-contain_sf"/>
</dbReference>
<proteinExistence type="predicted"/>
<dbReference type="PROSITE" id="PS50297">
    <property type="entry name" value="ANK_REP_REGION"/>
    <property type="match status" value="1"/>
</dbReference>
<name>A0A2R3J4V6_9PSED</name>
<evidence type="ECO:0000313" key="5">
    <source>
        <dbReference type="Proteomes" id="UP000238390"/>
    </source>
</evidence>
<organism evidence="4 5">
    <name type="scientific">Pseudomonas paraeruginosa</name>
    <dbReference type="NCBI Taxonomy" id="2994495"/>
    <lineage>
        <taxon>Bacteria</taxon>
        <taxon>Pseudomonadati</taxon>
        <taxon>Pseudomonadota</taxon>
        <taxon>Gammaproteobacteria</taxon>
        <taxon>Pseudomonadales</taxon>
        <taxon>Pseudomonadaceae</taxon>
        <taxon>Pseudomonas</taxon>
    </lineage>
</organism>
<protein>
    <submittedName>
        <fullName evidence="4">Ankyrin repeats family protein</fullName>
    </submittedName>
</protein>
<evidence type="ECO:0000313" key="4">
    <source>
        <dbReference type="EMBL" id="AVK09210.1"/>
    </source>
</evidence>
<reference evidence="4 5" key="1">
    <citation type="submission" date="2018-02" db="EMBL/GenBank/DDBJ databases">
        <title>FDA/CDC Antimicrobial Resistant Isolate Bank Genome Sequencing.</title>
        <authorList>
            <person name="Benahmed F.H."/>
            <person name="Lutgring J.D."/>
            <person name="Yoo B."/>
            <person name="Machado M."/>
            <person name="Brown A."/>
            <person name="McAllister G."/>
            <person name="Perry A."/>
            <person name="Halpin A.L."/>
            <person name="Vavikolanu K."/>
            <person name="Ott S."/>
            <person name="Zhao X."/>
            <person name="Tallon L.J."/>
            <person name="Sadzewicz L."/>
            <person name="Aluvathingal J."/>
            <person name="Nadendla S."/>
            <person name="Voskania-kordi A."/>
            <person name="Simonyan V."/>
            <person name="Patel J."/>
            <person name="Shawar R.M."/>
        </authorList>
    </citation>
    <scope>NUCLEOTIDE SEQUENCE [LARGE SCALE GENOMIC DNA]</scope>
    <source>
        <strain evidence="4 5">AR_0356</strain>
        <plasmid evidence="4 5">unnamed2</plasmid>
    </source>
</reference>
<dbReference type="PANTHER" id="PTHR24126">
    <property type="entry name" value="ANKYRIN REPEAT, PH AND SEC7 DOMAIN CONTAINING PROTEIN SECG-RELATED"/>
    <property type="match status" value="1"/>
</dbReference>
<dbReference type="PANTHER" id="PTHR24126:SF14">
    <property type="entry name" value="ANK_REP_REGION DOMAIN-CONTAINING PROTEIN"/>
    <property type="match status" value="1"/>
</dbReference>
<dbReference type="InterPro" id="IPR002110">
    <property type="entry name" value="Ankyrin_rpt"/>
</dbReference>
<sequence length="370" mass="40241">MPNTAKAMWNARVAIEQNDPDQLRAMLAQQPELATLSINTQPGYRNLMHIAAASGNLAICSYLHGAGVAMDTPAPRESRVTPLTEAAGSGRLAIVDWLLQQGARVDGDPQAVANPLLNACRFGHHEVAARLLQAGADVNRLHANLHQTPLDLALLWKHAELQALLEEHGGQAIVSHNPDWSQLHLGAIADYVHTTAGPVLPLAYRHAFDGREVALRIANVENKWRYKLLFTLGLADFAPATELFVCLTDNWPVSASAQDCDTPVSFPMRLLHNAARTVVAGTPIEQGLLVTPDSDLAAGLTWPEQVAAMLVVDYLWNPQGQAQPIDDPVKLLMFVPLATLDSVDTPTKLAKLVEKKRKARWNAIALPFES</sequence>
<dbReference type="SMART" id="SM00248">
    <property type="entry name" value="ANK"/>
    <property type="match status" value="4"/>
</dbReference>
<dbReference type="Pfam" id="PF12796">
    <property type="entry name" value="Ank_2"/>
    <property type="match status" value="1"/>
</dbReference>
<geneLocation type="plasmid" evidence="4 5">
    <name>unnamed2</name>
</geneLocation>
<dbReference type="EMBL" id="CP027170">
    <property type="protein sequence ID" value="AVK09210.1"/>
    <property type="molecule type" value="Genomic_DNA"/>
</dbReference>
<feature type="repeat" description="ANK" evidence="3">
    <location>
        <begin position="78"/>
        <end position="110"/>
    </location>
</feature>
<keyword evidence="1" id="KW-0677">Repeat</keyword>
<feature type="repeat" description="ANK" evidence="3">
    <location>
        <begin position="111"/>
        <end position="143"/>
    </location>
</feature>
<evidence type="ECO:0000256" key="2">
    <source>
        <dbReference type="ARBA" id="ARBA00023043"/>
    </source>
</evidence>
<accession>A0A2R3J4V6</accession>
<dbReference type="Proteomes" id="UP000238390">
    <property type="component" value="Plasmid unnamed2"/>
</dbReference>
<gene>
    <name evidence="4" type="ORF">CSB93_6621</name>
</gene>